<evidence type="ECO:0000313" key="3">
    <source>
        <dbReference type="Proteomes" id="UP000217790"/>
    </source>
</evidence>
<feature type="region of interest" description="Disordered" evidence="1">
    <location>
        <begin position="54"/>
        <end position="82"/>
    </location>
</feature>
<evidence type="ECO:0000313" key="2">
    <source>
        <dbReference type="EMBL" id="PBL01615.1"/>
    </source>
</evidence>
<name>A0A2H3E641_ARMGA</name>
<dbReference type="EMBL" id="KZ293645">
    <property type="protein sequence ID" value="PBL01615.1"/>
    <property type="molecule type" value="Genomic_DNA"/>
</dbReference>
<dbReference type="InterPro" id="IPR036047">
    <property type="entry name" value="F-box-like_dom_sf"/>
</dbReference>
<dbReference type="Proteomes" id="UP000217790">
    <property type="component" value="Unassembled WGS sequence"/>
</dbReference>
<evidence type="ECO:0008006" key="4">
    <source>
        <dbReference type="Google" id="ProtNLM"/>
    </source>
</evidence>
<dbReference type="SUPFAM" id="SSF81383">
    <property type="entry name" value="F-box domain"/>
    <property type="match status" value="1"/>
</dbReference>
<dbReference type="InParanoid" id="A0A2H3E641"/>
<reference evidence="3" key="1">
    <citation type="journal article" date="2017" name="Nat. Ecol. Evol.">
        <title>Genome expansion and lineage-specific genetic innovations in the forest pathogenic fungi Armillaria.</title>
        <authorList>
            <person name="Sipos G."/>
            <person name="Prasanna A.N."/>
            <person name="Walter M.C."/>
            <person name="O'Connor E."/>
            <person name="Balint B."/>
            <person name="Krizsan K."/>
            <person name="Kiss B."/>
            <person name="Hess J."/>
            <person name="Varga T."/>
            <person name="Slot J."/>
            <person name="Riley R."/>
            <person name="Boka B."/>
            <person name="Rigling D."/>
            <person name="Barry K."/>
            <person name="Lee J."/>
            <person name="Mihaltcheva S."/>
            <person name="LaButti K."/>
            <person name="Lipzen A."/>
            <person name="Waldron R."/>
            <person name="Moloney N.M."/>
            <person name="Sperisen C."/>
            <person name="Kredics L."/>
            <person name="Vagvoelgyi C."/>
            <person name="Patrignani A."/>
            <person name="Fitzpatrick D."/>
            <person name="Nagy I."/>
            <person name="Doyle S."/>
            <person name="Anderson J.B."/>
            <person name="Grigoriev I.V."/>
            <person name="Gueldener U."/>
            <person name="Muensterkoetter M."/>
            <person name="Nagy L.G."/>
        </authorList>
    </citation>
    <scope>NUCLEOTIDE SEQUENCE [LARGE SCALE GENOMIC DNA]</scope>
    <source>
        <strain evidence="3">Ar21-2</strain>
    </source>
</reference>
<dbReference type="AlphaFoldDB" id="A0A2H3E641"/>
<keyword evidence="3" id="KW-1185">Reference proteome</keyword>
<dbReference type="OrthoDB" id="2322499at2759"/>
<evidence type="ECO:0000256" key="1">
    <source>
        <dbReference type="SAM" id="MobiDB-lite"/>
    </source>
</evidence>
<sequence>MQRCSARTLAPTKWKNLAECVSSEWESEDEESDLDGQDEVVAKPISMKRRRTISNTAATSKQTKAVKATETKRRRSGKTQRDLSLLPTMPLDILFTICSMLSPRDLISLSRVDENLSYSDREKCLIRLEGSERS</sequence>
<organism evidence="2 3">
    <name type="scientific">Armillaria gallica</name>
    <name type="common">Bulbous honey fungus</name>
    <name type="synonym">Armillaria bulbosa</name>
    <dbReference type="NCBI Taxonomy" id="47427"/>
    <lineage>
        <taxon>Eukaryota</taxon>
        <taxon>Fungi</taxon>
        <taxon>Dikarya</taxon>
        <taxon>Basidiomycota</taxon>
        <taxon>Agaricomycotina</taxon>
        <taxon>Agaricomycetes</taxon>
        <taxon>Agaricomycetidae</taxon>
        <taxon>Agaricales</taxon>
        <taxon>Marasmiineae</taxon>
        <taxon>Physalacriaceae</taxon>
        <taxon>Armillaria</taxon>
    </lineage>
</organism>
<protein>
    <recommendedName>
        <fullName evidence="4">F-box domain-containing protein</fullName>
    </recommendedName>
</protein>
<gene>
    <name evidence="2" type="ORF">ARMGADRAFT_222069</name>
</gene>
<proteinExistence type="predicted"/>
<dbReference type="CDD" id="cd09917">
    <property type="entry name" value="F-box_SF"/>
    <property type="match status" value="1"/>
</dbReference>
<feature type="compositionally biased region" description="Polar residues" evidence="1">
    <location>
        <begin position="54"/>
        <end position="63"/>
    </location>
</feature>
<accession>A0A2H3E641</accession>